<name>A0A1Y1S088_9SPIO</name>
<dbReference type="Proteomes" id="UP000192343">
    <property type="component" value="Unassembled WGS sequence"/>
</dbReference>
<dbReference type="Pfam" id="PF00356">
    <property type="entry name" value="LacI"/>
    <property type="match status" value="1"/>
</dbReference>
<dbReference type="EMBL" id="MWQY01000005">
    <property type="protein sequence ID" value="ORC36537.1"/>
    <property type="molecule type" value="Genomic_DNA"/>
</dbReference>
<reference evidence="5 6" key="1">
    <citation type="submission" date="2017-03" db="EMBL/GenBank/DDBJ databases">
        <title>Draft Genome sequence of Marispirochaeta sp. strain JC444.</title>
        <authorList>
            <person name="Shivani Y."/>
            <person name="Subhash Y."/>
            <person name="Sasikala C."/>
            <person name="Ramana C."/>
        </authorList>
    </citation>
    <scope>NUCLEOTIDE SEQUENCE [LARGE SCALE GENOMIC DNA]</scope>
    <source>
        <strain evidence="5 6">JC444</strain>
    </source>
</reference>
<evidence type="ECO:0000313" key="5">
    <source>
        <dbReference type="EMBL" id="ORC36537.1"/>
    </source>
</evidence>
<dbReference type="STRING" id="1963862.B4O97_05550"/>
<proteinExistence type="predicted"/>
<evidence type="ECO:0000256" key="2">
    <source>
        <dbReference type="ARBA" id="ARBA00023125"/>
    </source>
</evidence>
<dbReference type="CDD" id="cd01392">
    <property type="entry name" value="HTH_LacI"/>
    <property type="match status" value="1"/>
</dbReference>
<dbReference type="PANTHER" id="PTHR30146">
    <property type="entry name" value="LACI-RELATED TRANSCRIPTIONAL REPRESSOR"/>
    <property type="match status" value="1"/>
</dbReference>
<dbReference type="InterPro" id="IPR010982">
    <property type="entry name" value="Lambda_DNA-bd_dom_sf"/>
</dbReference>
<dbReference type="OrthoDB" id="355989at2"/>
<dbReference type="CDD" id="cd06267">
    <property type="entry name" value="PBP1_LacI_sugar_binding-like"/>
    <property type="match status" value="1"/>
</dbReference>
<keyword evidence="1" id="KW-0805">Transcription regulation</keyword>
<dbReference type="PANTHER" id="PTHR30146:SF109">
    <property type="entry name" value="HTH-TYPE TRANSCRIPTIONAL REGULATOR GALS"/>
    <property type="match status" value="1"/>
</dbReference>
<dbReference type="InterPro" id="IPR000843">
    <property type="entry name" value="HTH_LacI"/>
</dbReference>
<dbReference type="PROSITE" id="PS50932">
    <property type="entry name" value="HTH_LACI_2"/>
    <property type="match status" value="1"/>
</dbReference>
<organism evidence="5 6">
    <name type="scientific">Marispirochaeta aestuarii</name>
    <dbReference type="NCBI Taxonomy" id="1963862"/>
    <lineage>
        <taxon>Bacteria</taxon>
        <taxon>Pseudomonadati</taxon>
        <taxon>Spirochaetota</taxon>
        <taxon>Spirochaetia</taxon>
        <taxon>Spirochaetales</taxon>
        <taxon>Spirochaetaceae</taxon>
        <taxon>Marispirochaeta</taxon>
    </lineage>
</organism>
<dbReference type="SMART" id="SM00354">
    <property type="entry name" value="HTH_LACI"/>
    <property type="match status" value="1"/>
</dbReference>
<comment type="caution">
    <text evidence="5">The sequence shown here is derived from an EMBL/GenBank/DDBJ whole genome shotgun (WGS) entry which is preliminary data.</text>
</comment>
<protein>
    <recommendedName>
        <fullName evidence="4">HTH lacI-type domain-containing protein</fullName>
    </recommendedName>
</protein>
<keyword evidence="6" id="KW-1185">Reference proteome</keyword>
<dbReference type="InterPro" id="IPR028082">
    <property type="entry name" value="Peripla_BP_I"/>
</dbReference>
<dbReference type="AlphaFoldDB" id="A0A1Y1S088"/>
<dbReference type="InterPro" id="IPR046335">
    <property type="entry name" value="LacI/GalR-like_sensor"/>
</dbReference>
<dbReference type="Gene3D" id="1.10.260.40">
    <property type="entry name" value="lambda repressor-like DNA-binding domains"/>
    <property type="match status" value="1"/>
</dbReference>
<dbReference type="GO" id="GO:0000976">
    <property type="term" value="F:transcription cis-regulatory region binding"/>
    <property type="evidence" value="ECO:0007669"/>
    <property type="project" value="TreeGrafter"/>
</dbReference>
<dbReference type="PROSITE" id="PS00356">
    <property type="entry name" value="HTH_LACI_1"/>
    <property type="match status" value="1"/>
</dbReference>
<gene>
    <name evidence="5" type="ORF">B4O97_05550</name>
</gene>
<dbReference type="SUPFAM" id="SSF47413">
    <property type="entry name" value="lambda repressor-like DNA-binding domains"/>
    <property type="match status" value="1"/>
</dbReference>
<dbReference type="PRINTS" id="PR00036">
    <property type="entry name" value="HTHLACI"/>
</dbReference>
<dbReference type="Pfam" id="PF13377">
    <property type="entry name" value="Peripla_BP_3"/>
    <property type="match status" value="1"/>
</dbReference>
<keyword evidence="2" id="KW-0238">DNA-binding</keyword>
<evidence type="ECO:0000256" key="1">
    <source>
        <dbReference type="ARBA" id="ARBA00023015"/>
    </source>
</evidence>
<evidence type="ECO:0000259" key="4">
    <source>
        <dbReference type="PROSITE" id="PS50932"/>
    </source>
</evidence>
<evidence type="ECO:0000313" key="6">
    <source>
        <dbReference type="Proteomes" id="UP000192343"/>
    </source>
</evidence>
<evidence type="ECO:0000256" key="3">
    <source>
        <dbReference type="ARBA" id="ARBA00023163"/>
    </source>
</evidence>
<dbReference type="Gene3D" id="3.40.50.2300">
    <property type="match status" value="2"/>
</dbReference>
<accession>A0A1Y1S088</accession>
<dbReference type="RefSeq" id="WP_083049047.1">
    <property type="nucleotide sequence ID" value="NZ_MWQY01000005.1"/>
</dbReference>
<dbReference type="SUPFAM" id="SSF53822">
    <property type="entry name" value="Periplasmic binding protein-like I"/>
    <property type="match status" value="1"/>
</dbReference>
<feature type="domain" description="HTH lacI-type" evidence="4">
    <location>
        <begin position="1"/>
        <end position="55"/>
    </location>
</feature>
<keyword evidence="3" id="KW-0804">Transcription</keyword>
<sequence>MNIYDMAKEAGVSISTVSRVLNNHPNVRKATKERVLGVLKKHNYVPSAVAKSLVNKSTNVIAVLAVDVRHLHYANIAFTIEQKLSASGYNTILCNTGYDKKKMFDYIRVLAEKQVDGVIMVGSVLSSDETAESIKRYLSDTPIVMHNTILTGPNIYNISSEESHGIDLAMDYLVQDKEIRRIAYIQDYDTLVGKQKRSEYRKKLKEYGISYDRNLVVKTESGLDGGIAAIRELSRRNVDYSALIGCDDITCLGAMQELERMGRVIPRDVQVIGFNNTIFSRISNPPMTVIDNKEEMTGIMLARAIADILLGRDLPSHTLLYPELIKRGTA</sequence>
<dbReference type="GO" id="GO:0003700">
    <property type="term" value="F:DNA-binding transcription factor activity"/>
    <property type="evidence" value="ECO:0007669"/>
    <property type="project" value="TreeGrafter"/>
</dbReference>